<evidence type="ECO:0000313" key="2">
    <source>
        <dbReference type="Proteomes" id="UP000002281"/>
    </source>
</evidence>
<sequence>MGTGLVAVWHRTGTFLKVVGAGSDSSVVQFLWDTSSALSSLPLPLGRVSNTNKPKARSPSQVCAKGREEERAFPSFYFQFLFVSNINGRENGTDLPLASEEQAITHRSPTSTPGHCWGQPDVAGVETPKMELEKMIHCRRRGPRRLELSVLADGGPRSSANPLSFLRGARVRPVVALQKWEEKMLGTRTYQAPRRFHEARPEPPGTLRPGFLPTWWALAEKTEFLGSRSCRTTKEKPATLSLAALPDQL</sequence>
<dbReference type="Ensembl" id="ENSECAT00000120565.1">
    <property type="protein sequence ID" value="ENSECAP00000075363.1"/>
    <property type="gene ID" value="ENSECAG00000029345.2"/>
</dbReference>
<reference evidence="1" key="2">
    <citation type="submission" date="2025-05" db="UniProtKB">
        <authorList>
            <consortium name="Ensembl"/>
        </authorList>
    </citation>
    <scope>IDENTIFICATION</scope>
    <source>
        <strain evidence="1">Thoroughbred</strain>
    </source>
</reference>
<proteinExistence type="predicted"/>
<evidence type="ECO:0000313" key="1">
    <source>
        <dbReference type="Ensembl" id="ENSECAP00000075363.1"/>
    </source>
</evidence>
<dbReference type="AlphaFoldDB" id="A0A9L0SGZ9"/>
<protein>
    <submittedName>
        <fullName evidence="1">Uncharacterized protein</fullName>
    </submittedName>
</protein>
<dbReference type="Ensembl" id="ENSECAT00000143594.1">
    <property type="protein sequence ID" value="ENSECAP00000088649.1"/>
    <property type="gene ID" value="ENSECAG00000029345.2"/>
</dbReference>
<dbReference type="Ensembl" id="ENSECAT00000046462.2">
    <property type="protein sequence ID" value="ENSECAP00000084915.1"/>
    <property type="gene ID" value="ENSECAG00000029345.2"/>
</dbReference>
<reference evidence="1 2" key="1">
    <citation type="journal article" date="2009" name="Science">
        <title>Genome sequence, comparative analysis, and population genetics of the domestic horse.</title>
        <authorList>
            <consortium name="Broad Institute Genome Sequencing Platform"/>
            <consortium name="Broad Institute Whole Genome Assembly Team"/>
            <person name="Wade C.M."/>
            <person name="Giulotto E."/>
            <person name="Sigurdsson S."/>
            <person name="Zoli M."/>
            <person name="Gnerre S."/>
            <person name="Imsland F."/>
            <person name="Lear T.L."/>
            <person name="Adelson D.L."/>
            <person name="Bailey E."/>
            <person name="Bellone R.R."/>
            <person name="Bloecker H."/>
            <person name="Distl O."/>
            <person name="Edgar R.C."/>
            <person name="Garber M."/>
            <person name="Leeb T."/>
            <person name="Mauceli E."/>
            <person name="MacLeod J.N."/>
            <person name="Penedo M.C.T."/>
            <person name="Raison J.M."/>
            <person name="Sharpe T."/>
            <person name="Vogel J."/>
            <person name="Andersson L."/>
            <person name="Antczak D.F."/>
            <person name="Biagi T."/>
            <person name="Binns M.M."/>
            <person name="Chowdhary B.P."/>
            <person name="Coleman S.J."/>
            <person name="Della Valle G."/>
            <person name="Fryc S."/>
            <person name="Guerin G."/>
            <person name="Hasegawa T."/>
            <person name="Hill E.W."/>
            <person name="Jurka J."/>
            <person name="Kiialainen A."/>
            <person name="Lindgren G."/>
            <person name="Liu J."/>
            <person name="Magnani E."/>
            <person name="Mickelson J.R."/>
            <person name="Murray J."/>
            <person name="Nergadze S.G."/>
            <person name="Onofrio R."/>
            <person name="Pedroni S."/>
            <person name="Piras M.F."/>
            <person name="Raudsepp T."/>
            <person name="Rocchi M."/>
            <person name="Roeed K.H."/>
            <person name="Ryder O.A."/>
            <person name="Searle S."/>
            <person name="Skow L."/>
            <person name="Swinburne J.E."/>
            <person name="Syvaenen A.C."/>
            <person name="Tozaki T."/>
            <person name="Valberg S.J."/>
            <person name="Vaudin M."/>
            <person name="White J.R."/>
            <person name="Zody M.C."/>
            <person name="Lander E.S."/>
            <person name="Lindblad-Toh K."/>
        </authorList>
    </citation>
    <scope>NUCLEOTIDE SEQUENCE [LARGE SCALE GENOMIC DNA]</scope>
    <source>
        <strain evidence="1 2">Thoroughbred</strain>
    </source>
</reference>
<keyword evidence="2" id="KW-1185">Reference proteome</keyword>
<accession>A0A9L0SGZ9</accession>
<organism evidence="1 2">
    <name type="scientific">Equus caballus</name>
    <name type="common">Horse</name>
    <dbReference type="NCBI Taxonomy" id="9796"/>
    <lineage>
        <taxon>Eukaryota</taxon>
        <taxon>Metazoa</taxon>
        <taxon>Chordata</taxon>
        <taxon>Craniata</taxon>
        <taxon>Vertebrata</taxon>
        <taxon>Euteleostomi</taxon>
        <taxon>Mammalia</taxon>
        <taxon>Eutheria</taxon>
        <taxon>Laurasiatheria</taxon>
        <taxon>Perissodactyla</taxon>
        <taxon>Equidae</taxon>
        <taxon>Equus</taxon>
    </lineage>
</organism>
<dbReference type="Proteomes" id="UP000002281">
    <property type="component" value="Chromosome 5"/>
</dbReference>
<name>A0A9L0SGZ9_HORSE</name>